<evidence type="ECO:0000256" key="2">
    <source>
        <dbReference type="ARBA" id="ARBA00022525"/>
    </source>
</evidence>
<dbReference type="RefSeq" id="WP_198731194.1">
    <property type="nucleotide sequence ID" value="NZ_JAEILG010000123.1"/>
</dbReference>
<feature type="compositionally biased region" description="Low complexity" evidence="4">
    <location>
        <begin position="110"/>
        <end position="120"/>
    </location>
</feature>
<feature type="region of interest" description="Disordered" evidence="4">
    <location>
        <begin position="272"/>
        <end position="323"/>
    </location>
</feature>
<comment type="subcellular location">
    <subcellularLocation>
        <location evidence="1">Secreted</location>
    </subcellularLocation>
</comment>
<evidence type="ECO:0000256" key="3">
    <source>
        <dbReference type="ARBA" id="ARBA00022737"/>
    </source>
</evidence>
<evidence type="ECO:0000256" key="4">
    <source>
        <dbReference type="SAM" id="MobiDB-lite"/>
    </source>
</evidence>
<feature type="compositionally biased region" description="Basic and acidic residues" evidence="4">
    <location>
        <begin position="40"/>
        <end position="50"/>
    </location>
</feature>
<protein>
    <submittedName>
        <fullName evidence="6">M10 family metallopeptidase C-terminal domain-containing protein</fullName>
    </submittedName>
</protein>
<feature type="compositionally biased region" description="Polar residues" evidence="4">
    <location>
        <begin position="1"/>
        <end position="22"/>
    </location>
</feature>
<comment type="caution">
    <text evidence="6">The sequence shown here is derived from an EMBL/GenBank/DDBJ whole genome shotgun (WGS) entry which is preliminary data.</text>
</comment>
<reference evidence="6 7" key="1">
    <citation type="submission" date="2020-12" db="EMBL/GenBank/DDBJ databases">
        <title>Comparative genomic insights into the epidemiology and virulence of plant pathogenic Pseudomonads from Turkey.</title>
        <authorList>
            <person name="Dillon M."/>
            <person name="Ruiz-Bedoya T."/>
            <person name="Bendalovic-Torma C."/>
            <person name="Guttman K.M."/>
            <person name="Kwak H."/>
            <person name="Middleton M.A."/>
            <person name="Wang P.W."/>
            <person name="Horuz S."/>
            <person name="Aysan Y."/>
            <person name="Guttman D.S."/>
        </authorList>
    </citation>
    <scope>NUCLEOTIDE SEQUENCE [LARGE SCALE GENOMIC DNA]</scope>
    <source>
        <strain evidence="6 7">S5_IA_2b</strain>
    </source>
</reference>
<evidence type="ECO:0000313" key="6">
    <source>
        <dbReference type="EMBL" id="MBI6568296.1"/>
    </source>
</evidence>
<name>A0ABS0URR6_9PSED</name>
<organism evidence="6 7">
    <name type="scientific">Pseudomonas synxantha</name>
    <dbReference type="NCBI Taxonomy" id="47883"/>
    <lineage>
        <taxon>Bacteria</taxon>
        <taxon>Pseudomonadati</taxon>
        <taxon>Pseudomonadota</taxon>
        <taxon>Gammaproteobacteria</taxon>
        <taxon>Pseudomonadales</taxon>
        <taxon>Pseudomonadaceae</taxon>
        <taxon>Pseudomonas</taxon>
    </lineage>
</organism>
<feature type="domain" description="Peptidase M10 serralysin C-terminal" evidence="5">
    <location>
        <begin position="320"/>
        <end position="409"/>
    </location>
</feature>
<accession>A0ABS0URR6</accession>
<dbReference type="EMBL" id="JAEILG010000123">
    <property type="protein sequence ID" value="MBI6568296.1"/>
    <property type="molecule type" value="Genomic_DNA"/>
</dbReference>
<keyword evidence="3" id="KW-0677">Repeat</keyword>
<proteinExistence type="predicted"/>
<gene>
    <name evidence="6" type="ORF">YA0852_29935</name>
</gene>
<evidence type="ECO:0000259" key="5">
    <source>
        <dbReference type="Pfam" id="PF08548"/>
    </source>
</evidence>
<dbReference type="InterPro" id="IPR013858">
    <property type="entry name" value="Peptidase_M10B_C"/>
</dbReference>
<evidence type="ECO:0000313" key="7">
    <source>
        <dbReference type="Proteomes" id="UP000648914"/>
    </source>
</evidence>
<feature type="compositionally biased region" description="Basic and acidic residues" evidence="4">
    <location>
        <begin position="145"/>
        <end position="155"/>
    </location>
</feature>
<feature type="compositionally biased region" description="Low complexity" evidence="4">
    <location>
        <begin position="286"/>
        <end position="315"/>
    </location>
</feature>
<dbReference type="Gene3D" id="2.150.10.10">
    <property type="entry name" value="Serralysin-like metalloprotease, C-terminal"/>
    <property type="match status" value="1"/>
</dbReference>
<feature type="region of interest" description="Disordered" evidence="4">
    <location>
        <begin position="199"/>
        <end position="236"/>
    </location>
</feature>
<keyword evidence="7" id="KW-1185">Reference proteome</keyword>
<evidence type="ECO:0000256" key="1">
    <source>
        <dbReference type="ARBA" id="ARBA00004613"/>
    </source>
</evidence>
<dbReference type="Pfam" id="PF08548">
    <property type="entry name" value="Peptidase_M10_C"/>
    <property type="match status" value="1"/>
</dbReference>
<dbReference type="InterPro" id="IPR011049">
    <property type="entry name" value="Serralysin-like_metalloprot_C"/>
</dbReference>
<keyword evidence="2" id="KW-0964">Secreted</keyword>
<feature type="region of interest" description="Disordered" evidence="4">
    <location>
        <begin position="1"/>
        <end position="161"/>
    </location>
</feature>
<sequence length="415" mass="45213">MSISLLPPTSNIHGIQQPSANDYRQKVNDLLRAGPSGIMRRKEPDRHPSDLPRGPQAFTPPNPAPATNVKPQVPNADTPKAGQISTPPSPPPTTNVEPQAPGTDAPKKQTSTAPSTAPTTNVEPRAPGADAPQLAELRALTSRENVTKMLREPNSRETAGQLAAIRSLLSKENVKSLLQGPDADEARKVITEAKERLGQSSLQRIHDRSAQTEASGLSAQEIRDRMSTSDPEESFSQYRQIEHELRIEDSYTKQRVRQSTPLASALFDIGKEVDLGEPTPQPDNSPPAADSPKPDNNNNNNNQSTQSTQSASSNPRTDNSQTFTFHNIRDSNFDAPKEVMDFNHNKDKLDVSAIRHQLGNKPLKLVENFSGASGEMQIHYNPANNTSVVMISGNPGEPPFVVKVFGEVRYSNLTT</sequence>
<dbReference type="Proteomes" id="UP000648914">
    <property type="component" value="Unassembled WGS sequence"/>
</dbReference>